<accession>A0AA35JYX1</accession>
<sequence length="306" mass="33208">MDTDNLAASLQLTTEQKNKEAPPELSPVPHSEGTSKYNEDFFSGLSPEEKECLENLLQTIDSLDEDLLDDDDEEEEGGGGGGGSHQELAEPLGAEDQCKDSVDSRMLQSTSVEAASAKPSSPRPALSKIKMTKSLSEESAGITPRRSRPNPSSPKSKGPHRLAESHPAYFRKFDTIMRSGVNVQELRSRFLHHLDSSTAVRGPTEDAVGTDKHPLPLPGGQRSPRDEALQKLGLFQRISSVPNMKSPLVPMVGQQAQDSPAKSLNLDGMAGSINTMEKHVRLGQKAGCRKKTDLQSPKRLFANPVH</sequence>
<evidence type="ECO:0000256" key="1">
    <source>
        <dbReference type="SAM" id="MobiDB-lite"/>
    </source>
</evidence>
<feature type="region of interest" description="Disordered" evidence="1">
    <location>
        <begin position="286"/>
        <end position="306"/>
    </location>
</feature>
<evidence type="ECO:0000313" key="3">
    <source>
        <dbReference type="Proteomes" id="UP001178461"/>
    </source>
</evidence>
<dbReference type="AlphaFoldDB" id="A0AA35JYX1"/>
<keyword evidence="3" id="KW-1185">Reference proteome</keyword>
<reference evidence="2" key="1">
    <citation type="submission" date="2022-12" db="EMBL/GenBank/DDBJ databases">
        <authorList>
            <person name="Alioto T."/>
            <person name="Alioto T."/>
            <person name="Gomez Garrido J."/>
        </authorList>
    </citation>
    <scope>NUCLEOTIDE SEQUENCE</scope>
</reference>
<organism evidence="2 3">
    <name type="scientific">Podarcis lilfordi</name>
    <name type="common">Lilford's wall lizard</name>
    <dbReference type="NCBI Taxonomy" id="74358"/>
    <lineage>
        <taxon>Eukaryota</taxon>
        <taxon>Metazoa</taxon>
        <taxon>Chordata</taxon>
        <taxon>Craniata</taxon>
        <taxon>Vertebrata</taxon>
        <taxon>Euteleostomi</taxon>
        <taxon>Lepidosauria</taxon>
        <taxon>Squamata</taxon>
        <taxon>Bifurcata</taxon>
        <taxon>Unidentata</taxon>
        <taxon>Episquamata</taxon>
        <taxon>Laterata</taxon>
        <taxon>Lacertibaenia</taxon>
        <taxon>Lacertidae</taxon>
        <taxon>Podarcis</taxon>
    </lineage>
</organism>
<feature type="region of interest" description="Disordered" evidence="1">
    <location>
        <begin position="197"/>
        <end position="223"/>
    </location>
</feature>
<feature type="compositionally biased region" description="Low complexity" evidence="1">
    <location>
        <begin position="114"/>
        <end position="127"/>
    </location>
</feature>
<name>A0AA35JYX1_9SAUR</name>
<feature type="compositionally biased region" description="Acidic residues" evidence="1">
    <location>
        <begin position="62"/>
        <end position="77"/>
    </location>
</feature>
<feature type="compositionally biased region" description="Polar residues" evidence="1">
    <location>
        <begin position="1"/>
        <end position="15"/>
    </location>
</feature>
<feature type="region of interest" description="Disordered" evidence="1">
    <location>
        <begin position="1"/>
        <end position="47"/>
    </location>
</feature>
<dbReference type="Proteomes" id="UP001178461">
    <property type="component" value="Chromosome 2"/>
</dbReference>
<feature type="region of interest" description="Disordered" evidence="1">
    <location>
        <begin position="59"/>
        <end position="166"/>
    </location>
</feature>
<dbReference type="EMBL" id="OX395127">
    <property type="protein sequence ID" value="CAI5767669.1"/>
    <property type="molecule type" value="Genomic_DNA"/>
</dbReference>
<proteinExistence type="predicted"/>
<gene>
    <name evidence="2" type="ORF">PODLI_1B031844</name>
</gene>
<evidence type="ECO:0000313" key="2">
    <source>
        <dbReference type="EMBL" id="CAI5767669.1"/>
    </source>
</evidence>
<protein>
    <submittedName>
        <fullName evidence="2">Uncharacterized protein</fullName>
    </submittedName>
</protein>